<dbReference type="SUPFAM" id="SSF55781">
    <property type="entry name" value="GAF domain-like"/>
    <property type="match status" value="1"/>
</dbReference>
<evidence type="ECO:0000256" key="1">
    <source>
        <dbReference type="ARBA" id="ARBA00000085"/>
    </source>
</evidence>
<evidence type="ECO:0000256" key="8">
    <source>
        <dbReference type="ARBA" id="ARBA00023012"/>
    </source>
</evidence>
<name>A0A7C9LSW5_9RHOB</name>
<dbReference type="InterPro" id="IPR036890">
    <property type="entry name" value="HATPase_C_sf"/>
</dbReference>
<dbReference type="GO" id="GO:0005886">
    <property type="term" value="C:plasma membrane"/>
    <property type="evidence" value="ECO:0007669"/>
    <property type="project" value="TreeGrafter"/>
</dbReference>
<dbReference type="Pfam" id="PF12860">
    <property type="entry name" value="PAS_7"/>
    <property type="match status" value="1"/>
</dbReference>
<dbReference type="PRINTS" id="PR00344">
    <property type="entry name" value="BCTRLSENSOR"/>
</dbReference>
<dbReference type="InterPro" id="IPR013655">
    <property type="entry name" value="PAS_fold_3"/>
</dbReference>
<dbReference type="Gene3D" id="3.40.50.2300">
    <property type="match status" value="1"/>
</dbReference>
<gene>
    <name evidence="17" type="ORF">FH759_11980</name>
</gene>
<comment type="caution">
    <text evidence="17">The sequence shown here is derived from an EMBL/GenBank/DDBJ whole genome shotgun (WGS) entry which is preliminary data.</text>
</comment>
<dbReference type="InterPro" id="IPR001610">
    <property type="entry name" value="PAC"/>
</dbReference>
<feature type="transmembrane region" description="Helical" evidence="12">
    <location>
        <begin position="108"/>
        <end position="133"/>
    </location>
</feature>
<evidence type="ECO:0000259" key="14">
    <source>
        <dbReference type="PROSITE" id="PS50110"/>
    </source>
</evidence>
<keyword evidence="6" id="KW-0418">Kinase</keyword>
<evidence type="ECO:0000256" key="12">
    <source>
        <dbReference type="SAM" id="Phobius"/>
    </source>
</evidence>
<evidence type="ECO:0000256" key="5">
    <source>
        <dbReference type="ARBA" id="ARBA00022741"/>
    </source>
</evidence>
<dbReference type="InterPro" id="IPR000014">
    <property type="entry name" value="PAS"/>
</dbReference>
<evidence type="ECO:0000259" key="16">
    <source>
        <dbReference type="PROSITE" id="PS50113"/>
    </source>
</evidence>
<dbReference type="EMBL" id="VENJ01000018">
    <property type="protein sequence ID" value="MTJ05396.1"/>
    <property type="molecule type" value="Genomic_DNA"/>
</dbReference>
<comment type="catalytic activity">
    <reaction evidence="1">
        <text>ATP + protein L-histidine = ADP + protein N-phospho-L-histidine.</text>
        <dbReference type="EC" id="2.7.13.3"/>
    </reaction>
</comment>
<dbReference type="SMART" id="SM00388">
    <property type="entry name" value="HisKA"/>
    <property type="match status" value="1"/>
</dbReference>
<dbReference type="Gene3D" id="1.10.287.130">
    <property type="match status" value="1"/>
</dbReference>
<dbReference type="PROSITE" id="PS50112">
    <property type="entry name" value="PAS"/>
    <property type="match status" value="1"/>
</dbReference>
<dbReference type="InterPro" id="IPR004358">
    <property type="entry name" value="Sig_transdc_His_kin-like_C"/>
</dbReference>
<dbReference type="SMART" id="SM00091">
    <property type="entry name" value="PAS"/>
    <property type="match status" value="4"/>
</dbReference>
<dbReference type="GO" id="GO:0005524">
    <property type="term" value="F:ATP binding"/>
    <property type="evidence" value="ECO:0007669"/>
    <property type="project" value="UniProtKB-KW"/>
</dbReference>
<dbReference type="GO" id="GO:0009927">
    <property type="term" value="F:histidine phosphotransfer kinase activity"/>
    <property type="evidence" value="ECO:0007669"/>
    <property type="project" value="TreeGrafter"/>
</dbReference>
<dbReference type="PROSITE" id="PS50113">
    <property type="entry name" value="PAC"/>
    <property type="match status" value="1"/>
</dbReference>
<dbReference type="Pfam" id="PF13426">
    <property type="entry name" value="PAS_9"/>
    <property type="match status" value="1"/>
</dbReference>
<feature type="domain" description="PAC" evidence="16">
    <location>
        <begin position="681"/>
        <end position="734"/>
    </location>
</feature>
<evidence type="ECO:0000313" key="17">
    <source>
        <dbReference type="EMBL" id="MTJ05396.1"/>
    </source>
</evidence>
<protein>
    <recommendedName>
        <fullName evidence="10">Sensory/regulatory protein RpfC</fullName>
        <ecNumber evidence="2">2.7.13.3</ecNumber>
    </recommendedName>
</protein>
<keyword evidence="12" id="KW-0472">Membrane</keyword>
<dbReference type="SMART" id="SM00086">
    <property type="entry name" value="PAC"/>
    <property type="match status" value="2"/>
</dbReference>
<dbReference type="SUPFAM" id="SSF47384">
    <property type="entry name" value="Homodimeric domain of signal transducing histidine kinase"/>
    <property type="match status" value="1"/>
</dbReference>
<reference evidence="17 18" key="1">
    <citation type="submission" date="2019-06" db="EMBL/GenBank/DDBJ databases">
        <title>Enrichment of Autotrophic Halophilic Microorganisms from Red Sea Brine Pool Using Microbial Electrosynthesis System.</title>
        <authorList>
            <person name="Alqahtani M.F."/>
            <person name="Bajracharya S."/>
            <person name="Katuri K.P."/>
            <person name="Ali M."/>
            <person name="Saikaly P.E."/>
        </authorList>
    </citation>
    <scope>NUCLEOTIDE SEQUENCE [LARGE SCALE GENOMIC DNA]</scope>
    <source>
        <strain evidence="17">MES6</strain>
    </source>
</reference>
<dbReference type="Gene3D" id="3.30.565.10">
    <property type="entry name" value="Histidine kinase-like ATPase, C-terminal domain"/>
    <property type="match status" value="1"/>
</dbReference>
<dbReference type="Pfam" id="PF16927">
    <property type="entry name" value="HisKA_7TM"/>
    <property type="match status" value="1"/>
</dbReference>
<dbReference type="SMART" id="SM00387">
    <property type="entry name" value="HATPase_c"/>
    <property type="match status" value="1"/>
</dbReference>
<evidence type="ECO:0000256" key="11">
    <source>
        <dbReference type="PROSITE-ProRule" id="PRU00169"/>
    </source>
</evidence>
<keyword evidence="3 11" id="KW-0597">Phosphoprotein</keyword>
<dbReference type="FunFam" id="3.30.565.10:FF:000010">
    <property type="entry name" value="Sensor histidine kinase RcsC"/>
    <property type="match status" value="1"/>
</dbReference>
<dbReference type="FunFam" id="1.10.287.130:FF:000002">
    <property type="entry name" value="Two-component osmosensing histidine kinase"/>
    <property type="match status" value="1"/>
</dbReference>
<dbReference type="InterPro" id="IPR029016">
    <property type="entry name" value="GAF-like_dom_sf"/>
</dbReference>
<comment type="subunit">
    <text evidence="9">At low DSF concentrations, interacts with RpfF.</text>
</comment>
<dbReference type="Proteomes" id="UP000483078">
    <property type="component" value="Unassembled WGS sequence"/>
</dbReference>
<dbReference type="Pfam" id="PF02518">
    <property type="entry name" value="HATPase_c"/>
    <property type="match status" value="1"/>
</dbReference>
<dbReference type="Gene3D" id="3.30.450.40">
    <property type="match status" value="1"/>
</dbReference>
<dbReference type="Pfam" id="PF13188">
    <property type="entry name" value="PAS_8"/>
    <property type="match status" value="1"/>
</dbReference>
<dbReference type="PROSITE" id="PS50109">
    <property type="entry name" value="HIS_KIN"/>
    <property type="match status" value="1"/>
</dbReference>
<dbReference type="CDD" id="cd00130">
    <property type="entry name" value="PAS"/>
    <property type="match status" value="2"/>
</dbReference>
<keyword evidence="12" id="KW-1133">Transmembrane helix</keyword>
<evidence type="ECO:0000313" key="18">
    <source>
        <dbReference type="Proteomes" id="UP000483078"/>
    </source>
</evidence>
<dbReference type="PANTHER" id="PTHR43047">
    <property type="entry name" value="TWO-COMPONENT HISTIDINE PROTEIN KINASE"/>
    <property type="match status" value="1"/>
</dbReference>
<dbReference type="InterPro" id="IPR036097">
    <property type="entry name" value="HisK_dim/P_sf"/>
</dbReference>
<dbReference type="SUPFAM" id="SSF55785">
    <property type="entry name" value="PYP-like sensor domain (PAS domain)"/>
    <property type="match status" value="3"/>
</dbReference>
<feature type="transmembrane region" description="Helical" evidence="12">
    <location>
        <begin position="41"/>
        <end position="59"/>
    </location>
</feature>
<evidence type="ECO:0000256" key="4">
    <source>
        <dbReference type="ARBA" id="ARBA00022679"/>
    </source>
</evidence>
<feature type="transmembrane region" description="Helical" evidence="12">
    <location>
        <begin position="189"/>
        <end position="209"/>
    </location>
</feature>
<dbReference type="Pfam" id="PF08447">
    <property type="entry name" value="PAS_3"/>
    <property type="match status" value="1"/>
</dbReference>
<dbReference type="SUPFAM" id="SSF55874">
    <property type="entry name" value="ATPase domain of HSP90 chaperone/DNA topoisomerase II/histidine kinase"/>
    <property type="match status" value="1"/>
</dbReference>
<dbReference type="Gene3D" id="3.30.450.20">
    <property type="entry name" value="PAS domain"/>
    <property type="match status" value="4"/>
</dbReference>
<keyword evidence="12" id="KW-0812">Transmembrane</keyword>
<keyword evidence="8" id="KW-0902">Two-component regulatory system</keyword>
<dbReference type="InterPro" id="IPR000700">
    <property type="entry name" value="PAS-assoc_C"/>
</dbReference>
<dbReference type="InterPro" id="IPR003594">
    <property type="entry name" value="HATPase_dom"/>
</dbReference>
<dbReference type="InterPro" id="IPR003661">
    <property type="entry name" value="HisK_dim/P_dom"/>
</dbReference>
<dbReference type="CDD" id="cd00082">
    <property type="entry name" value="HisKA"/>
    <property type="match status" value="1"/>
</dbReference>
<dbReference type="RefSeq" id="WP_273250189.1">
    <property type="nucleotide sequence ID" value="NZ_VENJ01000018.1"/>
</dbReference>
<evidence type="ECO:0000256" key="7">
    <source>
        <dbReference type="ARBA" id="ARBA00022840"/>
    </source>
</evidence>
<dbReference type="CDD" id="cd16922">
    <property type="entry name" value="HATPase_EvgS-ArcB-TorS-like"/>
    <property type="match status" value="1"/>
</dbReference>
<feature type="transmembrane region" description="Helical" evidence="12">
    <location>
        <begin position="153"/>
        <end position="177"/>
    </location>
</feature>
<dbReference type="SMART" id="SM00448">
    <property type="entry name" value="REC"/>
    <property type="match status" value="1"/>
</dbReference>
<dbReference type="InterPro" id="IPR011006">
    <property type="entry name" value="CheY-like_superfamily"/>
</dbReference>
<evidence type="ECO:0000256" key="3">
    <source>
        <dbReference type="ARBA" id="ARBA00022553"/>
    </source>
</evidence>
<feature type="modified residue" description="4-aspartylphosphate" evidence="11">
    <location>
        <position position="1224"/>
    </location>
</feature>
<dbReference type="InterPro" id="IPR001789">
    <property type="entry name" value="Sig_transdc_resp-reg_receiver"/>
</dbReference>
<dbReference type="PROSITE" id="PS50110">
    <property type="entry name" value="RESPONSE_REGULATORY"/>
    <property type="match status" value="1"/>
</dbReference>
<dbReference type="SUPFAM" id="SSF52172">
    <property type="entry name" value="CheY-like"/>
    <property type="match status" value="1"/>
</dbReference>
<evidence type="ECO:0000259" key="13">
    <source>
        <dbReference type="PROSITE" id="PS50109"/>
    </source>
</evidence>
<dbReference type="InterPro" id="IPR031621">
    <property type="entry name" value="HisKA_7TM"/>
</dbReference>
<dbReference type="GO" id="GO:0000155">
    <property type="term" value="F:phosphorelay sensor kinase activity"/>
    <property type="evidence" value="ECO:0007669"/>
    <property type="project" value="InterPro"/>
</dbReference>
<organism evidence="17 18">
    <name type="scientific">Sediminimonas qiaohouensis</name>
    <dbReference type="NCBI Taxonomy" id="552061"/>
    <lineage>
        <taxon>Bacteria</taxon>
        <taxon>Pseudomonadati</taxon>
        <taxon>Pseudomonadota</taxon>
        <taxon>Alphaproteobacteria</taxon>
        <taxon>Rhodobacterales</taxon>
        <taxon>Roseobacteraceae</taxon>
        <taxon>Sediminimonas</taxon>
    </lineage>
</organism>
<dbReference type="CDD" id="cd17546">
    <property type="entry name" value="REC_hyHK_CKI1_RcsC-like"/>
    <property type="match status" value="1"/>
</dbReference>
<keyword evidence="5" id="KW-0547">Nucleotide-binding</keyword>
<feature type="domain" description="PAS" evidence="15">
    <location>
        <begin position="605"/>
        <end position="678"/>
    </location>
</feature>
<feature type="transmembrane region" description="Helical" evidence="12">
    <location>
        <begin position="71"/>
        <end position="96"/>
    </location>
</feature>
<dbReference type="InterPro" id="IPR035965">
    <property type="entry name" value="PAS-like_dom_sf"/>
</dbReference>
<dbReference type="PANTHER" id="PTHR43047:SF71">
    <property type="entry name" value="HISTIDINE KINASE CONTAINING CHEY-HOMOLOGOUS RECEIVER DOMAIN-RELATED"/>
    <property type="match status" value="1"/>
</dbReference>
<dbReference type="NCBIfam" id="TIGR00229">
    <property type="entry name" value="sensory_box"/>
    <property type="match status" value="2"/>
</dbReference>
<feature type="domain" description="Response regulatory" evidence="14">
    <location>
        <begin position="1175"/>
        <end position="1296"/>
    </location>
</feature>
<evidence type="ECO:0000256" key="2">
    <source>
        <dbReference type="ARBA" id="ARBA00012438"/>
    </source>
</evidence>
<dbReference type="Pfam" id="PF00072">
    <property type="entry name" value="Response_reg"/>
    <property type="match status" value="1"/>
</dbReference>
<proteinExistence type="predicted"/>
<dbReference type="EC" id="2.7.13.3" evidence="2"/>
<accession>A0A7C9LSW5</accession>
<dbReference type="Pfam" id="PF00512">
    <property type="entry name" value="HisKA"/>
    <property type="match status" value="1"/>
</dbReference>
<sequence>MSEAALAPFTQFPVLFAIALWLGALATAIWIGRKPPFPGRLFFLSAVAGLLMWLAAAALEMGTTSLIEKVFWAKAAWPGIALTATGWALFLVDYSFGKDTTHSTWRRALLIAGPAVLGMLAFSNPWHGMFYGAGTRLEPYANWTTVVYDHGPLFYLAALYLYTFMGAALGVVIYCLVQTHPSYRASFASLTIATTIPIAADLSYVLFGFTLFGFDPTPFTFAVWLAVMARVVLSGQIFNLGVIAREMLFFETDNPMIVFDAQGRVTSANPAAEQVLNSGHKVVGTNVRAWPQIGFVAHEILETGTLPEMGELTCQGRSFDIDIIPIYRPMGQSDDVMGWAIQLTDTTAHKQAEREQARAARLGRMIEESLNEVYVFDAETLLFVEVNRGGRDNLGYSSQDLATMTPIDIKPDLSHQEFETLIAPLRDGHEKVVTFQTRHRRKDGSHYPVEVRLQQMDDNKRPVLVSMVWDITQQEAARAEAQRAQSQLVTAVEVLPDGFVYYDADDRLVMCNERYREQFPLNSSAMVPGARFEDILRLGIETGQYEGAAGREEEWLQEHLEVHRNPGDPFELSIAGGRTLRVLERVTPDGGRVGLRTDITEIVRTRQQLSDIINGARVVTFRADINNDAIFTNDLLAEILGYEHDELSIMSLRQFLGMLHPNDHKQVREETARLIAGQDTIEQELRVRHISGSYVWVLTRARVTQRARDGKALTLSGIAIDITEQKRHQRIMQVIAATSERILGSGNWVQERNRMLTEIGCASDVHRSYFFRFDPAITADTDPSNWIASQEYEWCDDDSEPQKDNPALQNVNIAEMGLTRWQEQFNKGEPVIIASPEEMSEEERDILEPQQIQALCAYPVTAGERLVGFIGFDICHTHKRERFTGWSPLVTDALATAAHVTAAALKMENSQTRLIDAREKAEIANATKSEFLATMSHEIRTPMNGVLGMAELLDSLITDPEQQRMVQVIRQSGASLLNILNDILDFSKIEAGKMELENAPFCIGVAARRLEDIHVLKAEEKEIDLEVMIGSGAELPRMGDAHRVQQILHNLLSNAIKFTEQGHVRMTISGRKEQPLRIVVSDTGIGMDESQISRLFDDFTQADSSTTRRYGGTGLGMSIVRTLVGLMDGTIDVNSTPGKGTDITITLPLKMADAPFPDNDGAASPAVDRSYQGMRILAADDNASNRMLLQTMLERLGAKPDIVNDGRAAVDAAATQEYDIIFMDISMPIMDGVSALHEIRAVEKTRKDNMTPVPVVALTANAMTHQIVEYVSAGFDTHLAKPFSLEDLRQALTLVPQEDA</sequence>
<evidence type="ECO:0000256" key="6">
    <source>
        <dbReference type="ARBA" id="ARBA00022777"/>
    </source>
</evidence>
<feature type="domain" description="Histidine kinase" evidence="13">
    <location>
        <begin position="934"/>
        <end position="1151"/>
    </location>
</feature>
<evidence type="ECO:0000259" key="15">
    <source>
        <dbReference type="PROSITE" id="PS50112"/>
    </source>
</evidence>
<keyword evidence="7" id="KW-0067">ATP-binding</keyword>
<feature type="transmembrane region" description="Helical" evidence="12">
    <location>
        <begin position="12"/>
        <end position="32"/>
    </location>
</feature>
<evidence type="ECO:0000256" key="10">
    <source>
        <dbReference type="ARBA" id="ARBA00068150"/>
    </source>
</evidence>
<dbReference type="InterPro" id="IPR005467">
    <property type="entry name" value="His_kinase_dom"/>
</dbReference>
<evidence type="ECO:0000256" key="9">
    <source>
        <dbReference type="ARBA" id="ARBA00064003"/>
    </source>
</evidence>
<keyword evidence="4" id="KW-0808">Transferase</keyword>